<dbReference type="GO" id="GO:0051017">
    <property type="term" value="P:actin filament bundle assembly"/>
    <property type="evidence" value="ECO:0007669"/>
    <property type="project" value="Ensembl"/>
</dbReference>
<dbReference type="Pfam" id="PF00412">
    <property type="entry name" value="LIM"/>
    <property type="match status" value="1"/>
</dbReference>
<feature type="compositionally biased region" description="Basic and acidic residues" evidence="5">
    <location>
        <begin position="667"/>
        <end position="685"/>
    </location>
</feature>
<dbReference type="GeneTree" id="ENSGT00940000158313"/>
<proteinExistence type="predicted"/>
<dbReference type="FunFam" id="2.10.110.10:FF:000002">
    <property type="entry name" value="LIM domain and actin-binding 1"/>
    <property type="match status" value="1"/>
</dbReference>
<feature type="compositionally biased region" description="Basic and acidic residues" evidence="5">
    <location>
        <begin position="569"/>
        <end position="580"/>
    </location>
</feature>
<feature type="compositionally biased region" description="Basic and acidic residues" evidence="5">
    <location>
        <begin position="609"/>
        <end position="629"/>
    </location>
</feature>
<dbReference type="PROSITE" id="PS00478">
    <property type="entry name" value="LIM_DOMAIN_1"/>
    <property type="match status" value="1"/>
</dbReference>
<reference evidence="7" key="2">
    <citation type="submission" date="2025-09" db="UniProtKB">
        <authorList>
            <consortium name="Ensembl"/>
        </authorList>
    </citation>
    <scope>IDENTIFICATION</scope>
</reference>
<feature type="domain" description="LIM zinc-binding" evidence="6">
    <location>
        <begin position="441"/>
        <end position="501"/>
    </location>
</feature>
<dbReference type="GO" id="GO:0031526">
    <property type="term" value="C:brush border membrane"/>
    <property type="evidence" value="ECO:0007669"/>
    <property type="project" value="Ensembl"/>
</dbReference>
<evidence type="ECO:0000259" key="6">
    <source>
        <dbReference type="PROSITE" id="PS50023"/>
    </source>
</evidence>
<dbReference type="GO" id="GO:1902743">
    <property type="term" value="P:regulation of lamellipodium organization"/>
    <property type="evidence" value="ECO:0007669"/>
    <property type="project" value="Ensembl"/>
</dbReference>
<dbReference type="GO" id="GO:0001726">
    <property type="term" value="C:ruffle"/>
    <property type="evidence" value="ECO:0007669"/>
    <property type="project" value="Ensembl"/>
</dbReference>
<feature type="region of interest" description="Disordered" evidence="5">
    <location>
        <begin position="102"/>
        <end position="395"/>
    </location>
</feature>
<keyword evidence="2 4" id="KW-0862">Zinc</keyword>
<evidence type="ECO:0000256" key="5">
    <source>
        <dbReference type="SAM" id="MobiDB-lite"/>
    </source>
</evidence>
<feature type="compositionally biased region" description="Basic and acidic residues" evidence="5">
    <location>
        <begin position="375"/>
        <end position="387"/>
    </location>
</feature>
<evidence type="ECO:0000256" key="1">
    <source>
        <dbReference type="ARBA" id="ARBA00022723"/>
    </source>
</evidence>
<dbReference type="GO" id="GO:0032154">
    <property type="term" value="C:cleavage furrow"/>
    <property type="evidence" value="ECO:0007669"/>
    <property type="project" value="Ensembl"/>
</dbReference>
<dbReference type="GO" id="GO:0140778">
    <property type="term" value="F:microtubule stabilizing activity"/>
    <property type="evidence" value="ECO:0007669"/>
    <property type="project" value="Ensembl"/>
</dbReference>
<dbReference type="GO" id="GO:0030835">
    <property type="term" value="P:negative regulation of actin filament depolymerization"/>
    <property type="evidence" value="ECO:0007669"/>
    <property type="project" value="Ensembl"/>
</dbReference>
<dbReference type="SUPFAM" id="SSF57716">
    <property type="entry name" value="Glucocorticoid receptor-like (DNA-binding domain)"/>
    <property type="match status" value="2"/>
</dbReference>
<dbReference type="GO" id="GO:0031529">
    <property type="term" value="P:ruffle organization"/>
    <property type="evidence" value="ECO:0007669"/>
    <property type="project" value="Ensembl"/>
</dbReference>
<keyword evidence="3 4" id="KW-0440">LIM domain</keyword>
<feature type="compositionally biased region" description="Polar residues" evidence="5">
    <location>
        <begin position="339"/>
        <end position="352"/>
    </location>
</feature>
<feature type="region of interest" description="Disordered" evidence="5">
    <location>
        <begin position="567"/>
        <end position="781"/>
    </location>
</feature>
<dbReference type="PANTHER" id="PTHR24206">
    <property type="entry name" value="OS06G0237300 PROTEIN"/>
    <property type="match status" value="1"/>
</dbReference>
<dbReference type="GO" id="GO:0030299">
    <property type="term" value="P:intestinal cholesterol absorption"/>
    <property type="evidence" value="ECO:0007669"/>
    <property type="project" value="Ensembl"/>
</dbReference>
<dbReference type="InterPro" id="IPR028740">
    <property type="entry name" value="EPLIN_Lim_dom"/>
</dbReference>
<dbReference type="GO" id="GO:0030027">
    <property type="term" value="C:lamellipodium"/>
    <property type="evidence" value="ECO:0007669"/>
    <property type="project" value="Ensembl"/>
</dbReference>
<feature type="compositionally biased region" description="Basic and acidic residues" evidence="5">
    <location>
        <begin position="102"/>
        <end position="113"/>
    </location>
</feature>
<feature type="region of interest" description="Disordered" evidence="5">
    <location>
        <begin position="412"/>
        <end position="433"/>
    </location>
</feature>
<evidence type="ECO:0000256" key="2">
    <source>
        <dbReference type="ARBA" id="ARBA00022833"/>
    </source>
</evidence>
<dbReference type="Gene3D" id="2.10.110.10">
    <property type="entry name" value="Cysteine Rich Protein"/>
    <property type="match status" value="1"/>
</dbReference>
<organism evidence="7 8">
    <name type="scientific">Salvator merianae</name>
    <name type="common">Argentine black and white tegu</name>
    <name type="synonym">Tupinambis merianae</name>
    <dbReference type="NCBI Taxonomy" id="96440"/>
    <lineage>
        <taxon>Eukaryota</taxon>
        <taxon>Metazoa</taxon>
        <taxon>Chordata</taxon>
        <taxon>Craniata</taxon>
        <taxon>Vertebrata</taxon>
        <taxon>Euteleostomi</taxon>
        <taxon>Lepidosauria</taxon>
        <taxon>Squamata</taxon>
        <taxon>Bifurcata</taxon>
        <taxon>Unidentata</taxon>
        <taxon>Episquamata</taxon>
        <taxon>Laterata</taxon>
        <taxon>Teiioidea</taxon>
        <taxon>Teiidae</taxon>
        <taxon>Salvator</taxon>
    </lineage>
</organism>
<dbReference type="GO" id="GO:0003785">
    <property type="term" value="F:actin monomer binding"/>
    <property type="evidence" value="ECO:0007669"/>
    <property type="project" value="Ensembl"/>
</dbReference>
<dbReference type="SMART" id="SM00132">
    <property type="entry name" value="LIM"/>
    <property type="match status" value="1"/>
</dbReference>
<feature type="compositionally biased region" description="Polar residues" evidence="5">
    <location>
        <begin position="412"/>
        <end position="429"/>
    </location>
</feature>
<keyword evidence="1 4" id="KW-0479">Metal-binding</keyword>
<dbReference type="GO" id="GO:0046872">
    <property type="term" value="F:metal ion binding"/>
    <property type="evidence" value="ECO:0007669"/>
    <property type="project" value="UniProtKB-KW"/>
</dbReference>
<feature type="compositionally biased region" description="Polar residues" evidence="5">
    <location>
        <begin position="763"/>
        <end position="779"/>
    </location>
</feature>
<dbReference type="Ensembl" id="ENSSMRT00000018661.1">
    <property type="protein sequence ID" value="ENSSMRP00000015978.1"/>
    <property type="gene ID" value="ENSSMRG00000012429.1"/>
</dbReference>
<evidence type="ECO:0000256" key="4">
    <source>
        <dbReference type="PROSITE-ProRule" id="PRU00125"/>
    </source>
</evidence>
<feature type="compositionally biased region" description="Basic and acidic residues" evidence="5">
    <location>
        <begin position="214"/>
        <end position="228"/>
    </location>
</feature>
<dbReference type="GO" id="GO:0005925">
    <property type="term" value="C:focal adhesion"/>
    <property type="evidence" value="ECO:0007669"/>
    <property type="project" value="Ensembl"/>
</dbReference>
<evidence type="ECO:0000256" key="3">
    <source>
        <dbReference type="ARBA" id="ARBA00023038"/>
    </source>
</evidence>
<feature type="compositionally biased region" description="Basic and acidic residues" evidence="5">
    <location>
        <begin position="310"/>
        <end position="319"/>
    </location>
</feature>
<dbReference type="AlphaFoldDB" id="A0A8D0BU37"/>
<reference evidence="7" key="1">
    <citation type="submission" date="2025-08" db="UniProtKB">
        <authorList>
            <consortium name="Ensembl"/>
        </authorList>
    </citation>
    <scope>IDENTIFICATION</scope>
</reference>
<accession>A0A8D0BU37</accession>
<dbReference type="GO" id="GO:0005829">
    <property type="term" value="C:cytosol"/>
    <property type="evidence" value="ECO:0007669"/>
    <property type="project" value="Ensembl"/>
</dbReference>
<dbReference type="GO" id="GO:0001725">
    <property type="term" value="C:stress fiber"/>
    <property type="evidence" value="ECO:0007669"/>
    <property type="project" value="Ensembl"/>
</dbReference>
<dbReference type="GO" id="GO:0030336">
    <property type="term" value="P:negative regulation of cell migration"/>
    <property type="evidence" value="ECO:0007669"/>
    <property type="project" value="Ensembl"/>
</dbReference>
<dbReference type="GO" id="GO:1902018">
    <property type="term" value="P:negative regulation of cilium assembly"/>
    <property type="evidence" value="ECO:0007669"/>
    <property type="project" value="Ensembl"/>
</dbReference>
<dbReference type="GO" id="GO:0051015">
    <property type="term" value="F:actin filament binding"/>
    <property type="evidence" value="ECO:0007669"/>
    <property type="project" value="Ensembl"/>
</dbReference>
<dbReference type="OMA" id="NQQVFHV"/>
<dbReference type="CDD" id="cd09485">
    <property type="entry name" value="LIM_Eplin_alpha_beta"/>
    <property type="match status" value="1"/>
</dbReference>
<dbReference type="PROSITE" id="PS50023">
    <property type="entry name" value="LIM_DOMAIN_2"/>
    <property type="match status" value="1"/>
</dbReference>
<protein>
    <submittedName>
        <fullName evidence="7">LIM domain and actin binding 1</fullName>
    </submittedName>
</protein>
<evidence type="ECO:0000313" key="7">
    <source>
        <dbReference type="Ensembl" id="ENSSMRP00000015978.1"/>
    </source>
</evidence>
<dbReference type="Proteomes" id="UP000694421">
    <property type="component" value="Unplaced"/>
</dbReference>
<dbReference type="GO" id="GO:0032233">
    <property type="term" value="P:positive regulation of actin filament bundle assembly"/>
    <property type="evidence" value="ECO:0007669"/>
    <property type="project" value="Ensembl"/>
</dbReference>
<evidence type="ECO:0000313" key="8">
    <source>
        <dbReference type="Proteomes" id="UP000694421"/>
    </source>
</evidence>
<keyword evidence="8" id="KW-1185">Reference proteome</keyword>
<sequence>MGESDSRRRRGQLLRSPARCLLGVEGALQKKRQVRGIYWERLFEERRQEVEFLLHFKMEPSPFNRRQWASHSLRITAKELSLVNTNKSSALMERFSKYQKAAEEATAEKKRSNTENLPPHFKRGTLSVLKKKWENPLPGTEPGKETLRSSCTEVRQKAVSPSGGTESGDTDKISGTGPRSRLRSSSGVIGQFRYPTVDSGEANAHSAGSGKMENCLRESRQEVGKPEANENSDSSGKIEKCSIPLSRLKMMFERGTTSQTKVSHDQGRSAGGRRISENSFSSEDLDFSSGERSHNVSGHLQISSPASSPEKSESKRNQEIPRLSETSVKDRLAKYQAAVSKQGSSSSHVNEVQDNENEDSNYSCEQKENLPPCSEDLHPQQDGEKISTAESFSPSLCEDGTDVEVSRSAYVKQQSPDCRASSQTDSSPPKSLKKFQLPAKETCVACKKTVYPMERLFANQQVYHISCFRCSYCNSKLTLGTYASLHGNAYCKPHFNQLFKSKGNYDEGFGHKPHKELWTSKTENEDLQEKPAYIGNSVEDPQSPGVEDAPIAKVGILAASMEAKAAGVLEKEERPTETKKLKIAWPPPSEHGSQGTVLEEGIKVLKPKWPPEDEVTKPDHQEDVDQDLKKLRRTSSLKERSRPFTVAASFRTLSVKSHRTENVSPAKTERLVIRQDEEPMKEPVVESKPVPQSNVAEHSGALNAAEEEKRLNEEKREASSRGDLIENGQRRGSTDDEEENAAKAVGSLDKEALFPPSPVHSALKSTTGKELSISPNCKSQDIGFFEDEGLEELTVEEQIKRNRYYGEEDDDDE</sequence>
<dbReference type="GO" id="GO:0005884">
    <property type="term" value="C:actin filament"/>
    <property type="evidence" value="ECO:0007669"/>
    <property type="project" value="Ensembl"/>
</dbReference>
<dbReference type="GO" id="GO:0042632">
    <property type="term" value="P:cholesterol homeostasis"/>
    <property type="evidence" value="ECO:0007669"/>
    <property type="project" value="Ensembl"/>
</dbReference>
<dbReference type="GO" id="GO:0016477">
    <property type="term" value="P:cell migration"/>
    <property type="evidence" value="ECO:0007669"/>
    <property type="project" value="Ensembl"/>
</dbReference>
<dbReference type="InterPro" id="IPR001781">
    <property type="entry name" value="Znf_LIM"/>
</dbReference>
<feature type="compositionally biased region" description="Basic and acidic residues" evidence="5">
    <location>
        <begin position="706"/>
        <end position="734"/>
    </location>
</feature>
<name>A0A8D0BU37_SALMN</name>